<name>A0A371ATB4_9FIRM</name>
<dbReference type="AlphaFoldDB" id="A0A371ATB4"/>
<dbReference type="InterPro" id="IPR007160">
    <property type="entry name" value="DUF362"/>
</dbReference>
<feature type="domain" description="DUF362" evidence="1">
    <location>
        <begin position="78"/>
        <end position="153"/>
    </location>
</feature>
<evidence type="ECO:0000313" key="3">
    <source>
        <dbReference type="Proteomes" id="UP000255036"/>
    </source>
</evidence>
<organism evidence="2 3">
    <name type="scientific">Anaerosacchariphilus polymeriproducens</name>
    <dbReference type="NCBI Taxonomy" id="1812858"/>
    <lineage>
        <taxon>Bacteria</taxon>
        <taxon>Bacillati</taxon>
        <taxon>Bacillota</taxon>
        <taxon>Clostridia</taxon>
        <taxon>Lachnospirales</taxon>
        <taxon>Lachnospiraceae</taxon>
        <taxon>Anaerosacchariphilus</taxon>
    </lineage>
</organism>
<evidence type="ECO:0000313" key="2">
    <source>
        <dbReference type="EMBL" id="RDU22803.1"/>
    </source>
</evidence>
<feature type="domain" description="DUF362" evidence="1">
    <location>
        <begin position="214"/>
        <end position="422"/>
    </location>
</feature>
<reference evidence="2 3" key="1">
    <citation type="submission" date="2018-07" db="EMBL/GenBank/DDBJ databases">
        <title>Anaerosacharophilus polymeroproducens gen. nov. sp. nov., an anaerobic bacterium isolated from salt field.</title>
        <authorList>
            <person name="Kim W."/>
            <person name="Yang S.-H."/>
            <person name="Oh J."/>
            <person name="Lee J.-H."/>
            <person name="Kwon K.K."/>
        </authorList>
    </citation>
    <scope>NUCLEOTIDE SEQUENCE [LARGE SCALE GENOMIC DNA]</scope>
    <source>
        <strain evidence="2 3">MCWD5</strain>
    </source>
</reference>
<evidence type="ECO:0000259" key="1">
    <source>
        <dbReference type="Pfam" id="PF04015"/>
    </source>
</evidence>
<keyword evidence="3" id="KW-1185">Reference proteome</keyword>
<protein>
    <submittedName>
        <fullName evidence="2">DUF362 domain-containing protein</fullName>
    </submittedName>
</protein>
<dbReference type="EMBL" id="QRCT01000045">
    <property type="protein sequence ID" value="RDU22803.1"/>
    <property type="molecule type" value="Genomic_DNA"/>
</dbReference>
<comment type="caution">
    <text evidence="2">The sequence shown here is derived from an EMBL/GenBank/DDBJ whole genome shotgun (WGS) entry which is preliminary data.</text>
</comment>
<gene>
    <name evidence="2" type="ORF">DWV06_12710</name>
</gene>
<dbReference type="Proteomes" id="UP000255036">
    <property type="component" value="Unassembled WGS sequence"/>
</dbReference>
<dbReference type="RefSeq" id="WP_115482565.1">
    <property type="nucleotide sequence ID" value="NZ_QRCT01000045.1"/>
</dbReference>
<accession>A0A371ATB4</accession>
<dbReference type="OrthoDB" id="9794954at2"/>
<proteinExistence type="predicted"/>
<sequence>MVNYFMYKQESKYPSDTYYRPDIAYPEYPFKELGISETKNDVYEMIREIFYHIGLDNENFGTENWNPLERYIKPGNTVLIKPNLVNHTNPSEKVYKKGMECLTTHPSIIRTMIDYVYIALKGRGTIIVADAPIQDCDFNFMLEKGGYSNILKFYRQLQDSMLQFGINDLRKVTLVRDKEVLKQRVRKDLKFEEKIINIGRHSKFAHKDYEGKLRIINYDSNDVNRFHHDNVQAYGISDACLQADVIINLPKPKTHRLAGFTGALKNVVGICTRKEFLPHHCKGAQNKGGDEYKNSGILKNLSSNIDDIKNFALKRNMYMVSELLIKSNKELNKLICRKDQKRIKLGGWYGNDTIWRTIEDLNYIVKFCNKSGKLCRTPQRTVIHLGDMIVSGEKEGPLAPSYKKVGGLLFADDPVLFDLCLVRLMGFDYKKIPLLKNITKSNVHWKKDINKLELCSNNPEFCGKINKVQDSFQFVPTSGWIGAMERQGEY</sequence>
<dbReference type="Pfam" id="PF04015">
    <property type="entry name" value="DUF362"/>
    <property type="match status" value="2"/>
</dbReference>